<evidence type="ECO:0000259" key="2">
    <source>
        <dbReference type="Pfam" id="PF07762"/>
    </source>
</evidence>
<sequence length="346" mass="39272">MASILGDEVVRSIKADLGLGPRSAIKAQGFVKISSEGLLVLTVNFGDDDPSDRGYYLYDSTDASLYMTHRLPSRLEASCTSSPVLRRIDGGNPQLVLMAHTYPSYEPDDEDFLCLCTPAASPGITDRPWDTKTLRFPDLPGAFNAEVMFSFEGKAFWADTSRGLAYCDLRAAGRNPAVEFDFIGLQYGYEIPFADLPEDEPTEPAEMDRTIGCAGGRVKFICIDRPRGHPCNTIELWEQVAGRVLRYRDDVEPLYPVLMPDDTLCLVLQDVRPWRRRTVETPVEVDRICRFDMRSKRPLWHGISHDRHVTWPIILPGDFFTKCRPPPKNPRESRLPARKRRRHALW</sequence>
<dbReference type="PANTHER" id="PTHR33086">
    <property type="entry name" value="OS05G0468200 PROTEIN-RELATED"/>
    <property type="match status" value="1"/>
</dbReference>
<feature type="domain" description="DUF1618" evidence="2">
    <location>
        <begin position="157"/>
        <end position="238"/>
    </location>
</feature>
<dbReference type="Pfam" id="PF07762">
    <property type="entry name" value="DUF1618"/>
    <property type="match status" value="1"/>
</dbReference>
<gene>
    <name evidence="3" type="ORF">C2845_PM02G45100</name>
</gene>
<evidence type="ECO:0000313" key="3">
    <source>
        <dbReference type="EMBL" id="RLN18287.1"/>
    </source>
</evidence>
<dbReference type="InterPro" id="IPR011676">
    <property type="entry name" value="DUF1618"/>
</dbReference>
<dbReference type="OrthoDB" id="664802at2759"/>
<organism evidence="3 4">
    <name type="scientific">Panicum miliaceum</name>
    <name type="common">Proso millet</name>
    <name type="synonym">Broomcorn millet</name>
    <dbReference type="NCBI Taxonomy" id="4540"/>
    <lineage>
        <taxon>Eukaryota</taxon>
        <taxon>Viridiplantae</taxon>
        <taxon>Streptophyta</taxon>
        <taxon>Embryophyta</taxon>
        <taxon>Tracheophyta</taxon>
        <taxon>Spermatophyta</taxon>
        <taxon>Magnoliopsida</taxon>
        <taxon>Liliopsida</taxon>
        <taxon>Poales</taxon>
        <taxon>Poaceae</taxon>
        <taxon>PACMAD clade</taxon>
        <taxon>Panicoideae</taxon>
        <taxon>Panicodae</taxon>
        <taxon>Paniceae</taxon>
        <taxon>Panicinae</taxon>
        <taxon>Panicum</taxon>
        <taxon>Panicum sect. Panicum</taxon>
    </lineage>
</organism>
<feature type="compositionally biased region" description="Basic residues" evidence="1">
    <location>
        <begin position="336"/>
        <end position="346"/>
    </location>
</feature>
<proteinExistence type="predicted"/>
<evidence type="ECO:0000256" key="1">
    <source>
        <dbReference type="SAM" id="MobiDB-lite"/>
    </source>
</evidence>
<protein>
    <recommendedName>
        <fullName evidence="2">DUF1618 domain-containing protein</fullName>
    </recommendedName>
</protein>
<dbReference type="PANTHER" id="PTHR33086:SF54">
    <property type="entry name" value="DUF1618 DOMAIN-CONTAINING PROTEIN"/>
    <property type="match status" value="1"/>
</dbReference>
<evidence type="ECO:0000313" key="4">
    <source>
        <dbReference type="Proteomes" id="UP000275267"/>
    </source>
</evidence>
<reference evidence="4" key="1">
    <citation type="journal article" date="2019" name="Nat. Commun.">
        <title>The genome of broomcorn millet.</title>
        <authorList>
            <person name="Zou C."/>
            <person name="Miki D."/>
            <person name="Li D."/>
            <person name="Tang Q."/>
            <person name="Xiao L."/>
            <person name="Rajput S."/>
            <person name="Deng P."/>
            <person name="Jia W."/>
            <person name="Huang R."/>
            <person name="Zhang M."/>
            <person name="Sun Y."/>
            <person name="Hu J."/>
            <person name="Fu X."/>
            <person name="Schnable P.S."/>
            <person name="Li F."/>
            <person name="Zhang H."/>
            <person name="Feng B."/>
            <person name="Zhu X."/>
            <person name="Liu R."/>
            <person name="Schnable J.C."/>
            <person name="Zhu J.-K."/>
            <person name="Zhang H."/>
        </authorList>
    </citation>
    <scope>NUCLEOTIDE SEQUENCE [LARGE SCALE GENOMIC DNA]</scope>
</reference>
<dbReference type="EMBL" id="PQIB02000005">
    <property type="protein sequence ID" value="RLN18287.1"/>
    <property type="molecule type" value="Genomic_DNA"/>
</dbReference>
<keyword evidence="4" id="KW-1185">Reference proteome</keyword>
<accession>A0A3L6SB99</accession>
<name>A0A3L6SB99_PANMI</name>
<feature type="region of interest" description="Disordered" evidence="1">
    <location>
        <begin position="325"/>
        <end position="346"/>
    </location>
</feature>
<dbReference type="Proteomes" id="UP000275267">
    <property type="component" value="Unassembled WGS sequence"/>
</dbReference>
<dbReference type="AlphaFoldDB" id="A0A3L6SB99"/>
<comment type="caution">
    <text evidence="3">The sequence shown here is derived from an EMBL/GenBank/DDBJ whole genome shotgun (WGS) entry which is preliminary data.</text>
</comment>